<evidence type="ECO:0000259" key="1">
    <source>
        <dbReference type="PROSITE" id="PS51192"/>
    </source>
</evidence>
<dbReference type="InterPro" id="IPR027417">
    <property type="entry name" value="P-loop_NTPase"/>
</dbReference>
<accession>A0ABU2SZH5</accession>
<dbReference type="Pfam" id="PF01844">
    <property type="entry name" value="HNH"/>
    <property type="match status" value="1"/>
</dbReference>
<dbReference type="InterPro" id="IPR002711">
    <property type="entry name" value="HNH"/>
</dbReference>
<keyword evidence="2" id="KW-0255">Endonuclease</keyword>
<evidence type="ECO:0000313" key="3">
    <source>
        <dbReference type="Proteomes" id="UP001180531"/>
    </source>
</evidence>
<dbReference type="PANTHER" id="PTHR47396">
    <property type="entry name" value="TYPE I RESTRICTION ENZYME ECOKI R PROTEIN"/>
    <property type="match status" value="1"/>
</dbReference>
<dbReference type="PANTHER" id="PTHR47396:SF1">
    <property type="entry name" value="ATP-DEPENDENT HELICASE IRC3-RELATED"/>
    <property type="match status" value="1"/>
</dbReference>
<dbReference type="InterPro" id="IPR006935">
    <property type="entry name" value="Helicase/UvrB_N"/>
</dbReference>
<name>A0ABU2SZH5_9ACTN</name>
<dbReference type="InterPro" id="IPR014001">
    <property type="entry name" value="Helicase_ATP-bd"/>
</dbReference>
<keyword evidence="2" id="KW-0540">Nuclease</keyword>
<reference evidence="2" key="1">
    <citation type="submission" date="2024-05" db="EMBL/GenBank/DDBJ databases">
        <title>30 novel species of actinomycetes from the DSMZ collection.</title>
        <authorList>
            <person name="Nouioui I."/>
        </authorList>
    </citation>
    <scope>NUCLEOTIDE SEQUENCE</scope>
    <source>
        <strain evidence="2">DSM 40473</strain>
    </source>
</reference>
<dbReference type="InterPro" id="IPR003615">
    <property type="entry name" value="HNH_nuc"/>
</dbReference>
<feature type="domain" description="Helicase ATP-binding" evidence="1">
    <location>
        <begin position="149"/>
        <end position="336"/>
    </location>
</feature>
<organism evidence="2 3">
    <name type="scientific">Streptomyces hesseae</name>
    <dbReference type="NCBI Taxonomy" id="3075519"/>
    <lineage>
        <taxon>Bacteria</taxon>
        <taxon>Bacillati</taxon>
        <taxon>Actinomycetota</taxon>
        <taxon>Actinomycetes</taxon>
        <taxon>Kitasatosporales</taxon>
        <taxon>Streptomycetaceae</taxon>
        <taxon>Streptomyces</taxon>
    </lineage>
</organism>
<dbReference type="GO" id="GO:0004519">
    <property type="term" value="F:endonuclease activity"/>
    <property type="evidence" value="ECO:0007669"/>
    <property type="project" value="UniProtKB-KW"/>
</dbReference>
<comment type="caution">
    <text evidence="2">The sequence shown here is derived from an EMBL/GenBank/DDBJ whole genome shotgun (WGS) entry which is preliminary data.</text>
</comment>
<keyword evidence="3" id="KW-1185">Reference proteome</keyword>
<proteinExistence type="predicted"/>
<dbReference type="RefSeq" id="WP_311615253.1">
    <property type="nucleotide sequence ID" value="NZ_JAVRFI010000030.1"/>
</dbReference>
<dbReference type="InterPro" id="IPR050742">
    <property type="entry name" value="Helicase_Restrict-Modif_Enz"/>
</dbReference>
<dbReference type="SMART" id="SM00507">
    <property type="entry name" value="HNHc"/>
    <property type="match status" value="1"/>
</dbReference>
<dbReference type="SMART" id="SM00487">
    <property type="entry name" value="DEXDc"/>
    <property type="match status" value="1"/>
</dbReference>
<dbReference type="CDD" id="cd00085">
    <property type="entry name" value="HNHc"/>
    <property type="match status" value="1"/>
</dbReference>
<dbReference type="SUPFAM" id="SSF52540">
    <property type="entry name" value="P-loop containing nucleoside triphosphate hydrolases"/>
    <property type="match status" value="1"/>
</dbReference>
<dbReference type="EMBL" id="JAVRFI010000030">
    <property type="protein sequence ID" value="MDT0453410.1"/>
    <property type="molecule type" value="Genomic_DNA"/>
</dbReference>
<dbReference type="Gene3D" id="3.40.50.300">
    <property type="entry name" value="P-loop containing nucleotide triphosphate hydrolases"/>
    <property type="match status" value="2"/>
</dbReference>
<evidence type="ECO:0000313" key="2">
    <source>
        <dbReference type="EMBL" id="MDT0453410.1"/>
    </source>
</evidence>
<dbReference type="Gene3D" id="1.10.30.50">
    <property type="match status" value="1"/>
</dbReference>
<dbReference type="Proteomes" id="UP001180531">
    <property type="component" value="Unassembled WGS sequence"/>
</dbReference>
<gene>
    <name evidence="2" type="ORF">RM609_30635</name>
</gene>
<protein>
    <submittedName>
        <fullName evidence="2">HNH endonuclease</fullName>
    </submittedName>
</protein>
<dbReference type="Pfam" id="PF04851">
    <property type="entry name" value="ResIII"/>
    <property type="match status" value="1"/>
</dbReference>
<dbReference type="PROSITE" id="PS51192">
    <property type="entry name" value="HELICASE_ATP_BIND_1"/>
    <property type="match status" value="1"/>
</dbReference>
<sequence>MRAESGNGSRTPSGLNMGTENRSISDQLSLCHGPLSVPTITLLHGRLAMSKQGKGWLVPGFDAQRFFDVRQRQLIYEQAEGLCQRCDIPLGAGWHADHRVPWAEGGPTTVENGQALCEACNLMKGQQMQYMDNFVPRPFQREVSTVVLESIRANKDRTIVLASPGSGKTLAYQSLATRLIREGLIDYVAVFVPRVALAQQCETSWMHKGLDGAVGGLCLLFDSTKRLGMIRHKISDPPLTHPNEPGSGFVATYSALVSSERMFIEWARKHEGRFLLIADEAQFCGAAGDKEDGGTKAGGLIERVHAFARHTLLLTGTPYRADNQHLILADYEPDPTDPRRMRLVRDAEATYADGIAEGYLRRFEMHLTEARVTRRTVGALDAPTGDNVLEYNLSDDGSELVPVLRDERIWQPLVDRVVGAVKDKQKFNPAYRALISCMGQNEAKKVQRYLHERYPNLRVGLAISSDTGAPQELKNFKHKPMDILVTVRMAFIGYDCPEITVVGVLTHYRDGGHLMQLVGRGLRVWNKMPPREQSCVIVAPDDPKMQGFLSLLRDENEQGLKLLDEREDREAGSEPVQETLSYVEAAVATTTRAAGNESEMDADELQLVEYIKAAVDSAETPLKLKDVVELAGIMLKAAPSVPEQRAEPDGPPIYEPPKTEREQIAEIKAQTAEAIKQYLYQRGVSPDSPGYQEAMVQATKRVNDAAGFNAQQANTLEKANKRLRAVLSALK</sequence>
<keyword evidence="2" id="KW-0378">Hydrolase</keyword>